<feature type="domain" description="Helix-turn-helix" evidence="1">
    <location>
        <begin position="60"/>
        <end position="110"/>
    </location>
</feature>
<gene>
    <name evidence="2" type="ORF">APZ42_007484</name>
</gene>
<accession>A0A164F9A5</accession>
<sequence>MGRTSRGHHRNFRPIVDDDIRLTFVIGGKSIEALDLTLSIDPDGSISSKLYKKSMEGTLFVHWDSYHTLASRKAIPYSQLIRLKRNCTFYEDFRREAIVLLKRFRNRGFPFLVLQSAAKKVLQVSRLHLLQKSLPKNSEDRMIIVVDFDKNSYRQLKLEIDRFYKKLLSSPIIKEREVLYGCPIPPAPPLIAYRAGPSLGSKIGPTYKLEQPVSSSPF</sequence>
<proteinExistence type="predicted"/>
<evidence type="ECO:0000313" key="3">
    <source>
        <dbReference type="Proteomes" id="UP000076858"/>
    </source>
</evidence>
<evidence type="ECO:0000259" key="1">
    <source>
        <dbReference type="Pfam" id="PF26215"/>
    </source>
</evidence>
<dbReference type="PANTHER" id="PTHR21301:SF10">
    <property type="entry name" value="REVERSE TRANSCRIPTASE DOMAIN-CONTAINING PROTEIN"/>
    <property type="match status" value="1"/>
</dbReference>
<keyword evidence="3" id="KW-1185">Reference proteome</keyword>
<comment type="caution">
    <text evidence="2">The sequence shown here is derived from an EMBL/GenBank/DDBJ whole genome shotgun (WGS) entry which is preliminary data.</text>
</comment>
<protein>
    <recommendedName>
        <fullName evidence="1">Helix-turn-helix domain-containing protein</fullName>
    </recommendedName>
</protein>
<dbReference type="Pfam" id="PF26215">
    <property type="entry name" value="HTH_animal"/>
    <property type="match status" value="1"/>
</dbReference>
<dbReference type="Proteomes" id="UP000076858">
    <property type="component" value="Unassembled WGS sequence"/>
</dbReference>
<evidence type="ECO:0000313" key="2">
    <source>
        <dbReference type="EMBL" id="KZR97563.1"/>
    </source>
</evidence>
<dbReference type="InterPro" id="IPR058912">
    <property type="entry name" value="HTH_animal"/>
</dbReference>
<name>A0A164F9A5_9CRUS</name>
<reference evidence="2 3" key="1">
    <citation type="submission" date="2016-03" db="EMBL/GenBank/DDBJ databases">
        <title>EvidentialGene: Evidence-directed Construction of Genes on Genomes.</title>
        <authorList>
            <person name="Gilbert D.G."/>
            <person name="Choi J.-H."/>
            <person name="Mockaitis K."/>
            <person name="Colbourne J."/>
            <person name="Pfrender M."/>
        </authorList>
    </citation>
    <scope>NUCLEOTIDE SEQUENCE [LARGE SCALE GENOMIC DNA]</scope>
    <source>
        <strain evidence="2 3">Xinb3</strain>
        <tissue evidence="2">Complete organism</tissue>
    </source>
</reference>
<organism evidence="2 3">
    <name type="scientific">Daphnia magna</name>
    <dbReference type="NCBI Taxonomy" id="35525"/>
    <lineage>
        <taxon>Eukaryota</taxon>
        <taxon>Metazoa</taxon>
        <taxon>Ecdysozoa</taxon>
        <taxon>Arthropoda</taxon>
        <taxon>Crustacea</taxon>
        <taxon>Branchiopoda</taxon>
        <taxon>Diplostraca</taxon>
        <taxon>Cladocera</taxon>
        <taxon>Anomopoda</taxon>
        <taxon>Daphniidae</taxon>
        <taxon>Daphnia</taxon>
    </lineage>
</organism>
<dbReference type="PANTHER" id="PTHR21301">
    <property type="entry name" value="REVERSE TRANSCRIPTASE"/>
    <property type="match status" value="1"/>
</dbReference>
<dbReference type="AlphaFoldDB" id="A0A164F9A5"/>
<dbReference type="OrthoDB" id="6379939at2759"/>
<dbReference type="EMBL" id="LRGB01020887">
    <property type="protein sequence ID" value="KZR97563.1"/>
    <property type="molecule type" value="Genomic_DNA"/>
</dbReference>